<evidence type="ECO:0000259" key="1">
    <source>
        <dbReference type="Pfam" id="PF12776"/>
    </source>
</evidence>
<feature type="domain" description="Myb/SANT-like" evidence="1">
    <location>
        <begin position="13"/>
        <end position="105"/>
    </location>
</feature>
<gene>
    <name evidence="2" type="ORF">H310_15079</name>
</gene>
<dbReference type="VEuPathDB" id="FungiDB:H310_15079"/>
<dbReference type="Pfam" id="PF12776">
    <property type="entry name" value="Myb_DNA-bind_3"/>
    <property type="match status" value="1"/>
</dbReference>
<evidence type="ECO:0000313" key="2">
    <source>
        <dbReference type="EMBL" id="ETV90090.1"/>
    </source>
</evidence>
<dbReference type="STRING" id="157072.A0A024T7U0"/>
<dbReference type="InterPro" id="IPR024752">
    <property type="entry name" value="Myb/SANT-like_dom"/>
</dbReference>
<proteinExistence type="predicted"/>
<dbReference type="RefSeq" id="XP_008881279.1">
    <property type="nucleotide sequence ID" value="XM_008883057.1"/>
</dbReference>
<dbReference type="PANTHER" id="PTHR46929">
    <property type="entry name" value="EXPRESSED PROTEIN"/>
    <property type="match status" value="1"/>
</dbReference>
<sequence length="114" mass="12880">HCNIPKLDSMGIWCDDMDKTWLEEMVYQVVILGKKARSGFKKEAWSAVLAKLNAKHDLTLSMTQLKSRHDTIKTMFSVVSKLVNSSGMGWEAATCRVVCQYTTWDVILEGKPKA</sequence>
<dbReference type="EMBL" id="KI914112">
    <property type="protein sequence ID" value="ETV90090.1"/>
    <property type="molecule type" value="Genomic_DNA"/>
</dbReference>
<dbReference type="PANTHER" id="PTHR46929:SF3">
    <property type="entry name" value="MYB_SANT-LIKE DOMAIN-CONTAINING PROTEIN"/>
    <property type="match status" value="1"/>
</dbReference>
<reference evidence="2" key="1">
    <citation type="submission" date="2013-12" db="EMBL/GenBank/DDBJ databases">
        <title>The Genome Sequence of Aphanomyces invadans NJM9701.</title>
        <authorList>
            <consortium name="The Broad Institute Genomics Platform"/>
            <person name="Russ C."/>
            <person name="Tyler B."/>
            <person name="van West P."/>
            <person name="Dieguez-Uribeondo J."/>
            <person name="Young S.K."/>
            <person name="Zeng Q."/>
            <person name="Gargeya S."/>
            <person name="Fitzgerald M."/>
            <person name="Abouelleil A."/>
            <person name="Alvarado L."/>
            <person name="Chapman S.B."/>
            <person name="Gainer-Dewar J."/>
            <person name="Goldberg J."/>
            <person name="Griggs A."/>
            <person name="Gujja S."/>
            <person name="Hansen M."/>
            <person name="Howarth C."/>
            <person name="Imamovic A."/>
            <person name="Ireland A."/>
            <person name="Larimer J."/>
            <person name="McCowan C."/>
            <person name="Murphy C."/>
            <person name="Pearson M."/>
            <person name="Poon T.W."/>
            <person name="Priest M."/>
            <person name="Roberts A."/>
            <person name="Saif S."/>
            <person name="Shea T."/>
            <person name="Sykes S."/>
            <person name="Wortman J."/>
            <person name="Nusbaum C."/>
            <person name="Birren B."/>
        </authorList>
    </citation>
    <scope>NUCLEOTIDE SEQUENCE [LARGE SCALE GENOMIC DNA]</scope>
    <source>
        <strain evidence="2">NJM9701</strain>
    </source>
</reference>
<name>A0A024T7U0_9STRA</name>
<feature type="non-terminal residue" evidence="2">
    <location>
        <position position="1"/>
    </location>
</feature>
<protein>
    <recommendedName>
        <fullName evidence="1">Myb/SANT-like domain-containing protein</fullName>
    </recommendedName>
</protein>
<dbReference type="OrthoDB" id="74744at2759"/>
<dbReference type="GeneID" id="20092129"/>
<accession>A0A024T7U0</accession>
<organism evidence="2">
    <name type="scientific">Aphanomyces invadans</name>
    <dbReference type="NCBI Taxonomy" id="157072"/>
    <lineage>
        <taxon>Eukaryota</taxon>
        <taxon>Sar</taxon>
        <taxon>Stramenopiles</taxon>
        <taxon>Oomycota</taxon>
        <taxon>Saprolegniomycetes</taxon>
        <taxon>Saprolegniales</taxon>
        <taxon>Verrucalvaceae</taxon>
        <taxon>Aphanomyces</taxon>
    </lineage>
</organism>
<dbReference type="AlphaFoldDB" id="A0A024T7U0"/>